<dbReference type="AlphaFoldDB" id="A0AAE0A763"/>
<accession>A0AAE0A763</accession>
<comment type="caution">
    <text evidence="1">The sequence shown here is derived from an EMBL/GenBank/DDBJ whole genome shotgun (WGS) entry which is preliminary data.</text>
</comment>
<organism evidence="1 2">
    <name type="scientific">Dipteronia sinensis</name>
    <dbReference type="NCBI Taxonomy" id="43782"/>
    <lineage>
        <taxon>Eukaryota</taxon>
        <taxon>Viridiplantae</taxon>
        <taxon>Streptophyta</taxon>
        <taxon>Embryophyta</taxon>
        <taxon>Tracheophyta</taxon>
        <taxon>Spermatophyta</taxon>
        <taxon>Magnoliopsida</taxon>
        <taxon>eudicotyledons</taxon>
        <taxon>Gunneridae</taxon>
        <taxon>Pentapetalae</taxon>
        <taxon>rosids</taxon>
        <taxon>malvids</taxon>
        <taxon>Sapindales</taxon>
        <taxon>Sapindaceae</taxon>
        <taxon>Hippocastanoideae</taxon>
        <taxon>Acereae</taxon>
        <taxon>Dipteronia</taxon>
    </lineage>
</organism>
<dbReference type="PANTHER" id="PTHR46890">
    <property type="entry name" value="NON-LTR RETROLELEMENT REVERSE TRANSCRIPTASE-LIKE PROTEIN-RELATED"/>
    <property type="match status" value="1"/>
</dbReference>
<evidence type="ECO:0000313" key="1">
    <source>
        <dbReference type="EMBL" id="KAK3204563.1"/>
    </source>
</evidence>
<proteinExistence type="predicted"/>
<dbReference type="InterPro" id="IPR052343">
    <property type="entry name" value="Retrotransposon-Effector_Assoc"/>
</dbReference>
<evidence type="ECO:0008006" key="3">
    <source>
        <dbReference type="Google" id="ProtNLM"/>
    </source>
</evidence>
<protein>
    <recommendedName>
        <fullName evidence="3">Reverse transcriptase domain-containing protein</fullName>
    </recommendedName>
</protein>
<keyword evidence="2" id="KW-1185">Reference proteome</keyword>
<dbReference type="EMBL" id="JANJYJ010000006">
    <property type="protein sequence ID" value="KAK3204563.1"/>
    <property type="molecule type" value="Genomic_DNA"/>
</dbReference>
<name>A0AAE0A763_9ROSI</name>
<dbReference type="Proteomes" id="UP001281410">
    <property type="component" value="Unassembled WGS sequence"/>
</dbReference>
<evidence type="ECO:0000313" key="2">
    <source>
        <dbReference type="Proteomes" id="UP001281410"/>
    </source>
</evidence>
<dbReference type="PANTHER" id="PTHR46890:SF48">
    <property type="entry name" value="RNA-DIRECTED DNA POLYMERASE"/>
    <property type="match status" value="1"/>
</dbReference>
<reference evidence="1" key="1">
    <citation type="journal article" date="2023" name="Plant J.">
        <title>Genome sequences and population genomics provide insights into the demographic history, inbreeding, and mutation load of two 'living fossil' tree species of Dipteronia.</title>
        <authorList>
            <person name="Feng Y."/>
            <person name="Comes H.P."/>
            <person name="Chen J."/>
            <person name="Zhu S."/>
            <person name="Lu R."/>
            <person name="Zhang X."/>
            <person name="Li P."/>
            <person name="Qiu J."/>
            <person name="Olsen K.M."/>
            <person name="Qiu Y."/>
        </authorList>
    </citation>
    <scope>NUCLEOTIDE SEQUENCE</scope>
    <source>
        <strain evidence="1">NBL</strain>
    </source>
</reference>
<sequence length="281" mass="31731">MCSSQHGSPWIVLGDFNVSRSVGESIGGCSKISSAMEEFNDCLQSSELDDLRLSDFLPLVERCWREQVHGTMQYKLFSKLRNLKKVLKTSTMARLVTTTPLISSKPSMTILDCSRPVRHGIDSTLSNIIDKDIFNGQADFMGRDVTDDEIWKVCFSLHPNKAPAPDCFNAHFFKITWDIVGEDVISVVQEFFRCIGDNILLVQELMRNYHKDASCPRLSLKVDLMKAFDMVDWGFLPETLAAFHFPPKVIMWIKAGLTTPKFSISFNGELAGFFSGKRGLR</sequence>
<gene>
    <name evidence="1" type="ORF">Dsin_018609</name>
</gene>